<dbReference type="SMART" id="SM00198">
    <property type="entry name" value="SCP"/>
    <property type="match status" value="1"/>
</dbReference>
<gene>
    <name evidence="2" type="ORF">DI536_19200</name>
</gene>
<feature type="domain" description="SCP" evidence="1">
    <location>
        <begin position="39"/>
        <end position="180"/>
    </location>
</feature>
<dbReference type="PROSITE" id="PS01010">
    <property type="entry name" value="CRISP_2"/>
    <property type="match status" value="1"/>
</dbReference>
<dbReference type="AlphaFoldDB" id="A0A2W5TCC5"/>
<sequence>MKRLFLSACLAFAGCGEAPRDGGDAGTLGDAGMQAGLTPYQQSAVDAHNVERANAMPAPSPALPLVSWSASAASLAEDWARRCVFEHRDPSDLGENLHASSREPTITEVIQGWAAEKSDYTYTTNTCRVGKQCGHYTQVVWRSSVGIGCATQRCTTGSPFGSGTWFLVVCNYDPPGNFIGQKPY</sequence>
<dbReference type="InterPro" id="IPR035940">
    <property type="entry name" value="CAP_sf"/>
</dbReference>
<dbReference type="Gene3D" id="3.40.33.10">
    <property type="entry name" value="CAP"/>
    <property type="match status" value="1"/>
</dbReference>
<name>A0A2W5TCC5_9BACT</name>
<dbReference type="InterPro" id="IPR001283">
    <property type="entry name" value="CRISP-related"/>
</dbReference>
<dbReference type="SUPFAM" id="SSF55797">
    <property type="entry name" value="PR-1-like"/>
    <property type="match status" value="1"/>
</dbReference>
<protein>
    <recommendedName>
        <fullName evidence="1">SCP domain-containing protein</fullName>
    </recommendedName>
</protein>
<reference evidence="2 3" key="1">
    <citation type="submission" date="2017-08" db="EMBL/GenBank/DDBJ databases">
        <title>Infants hospitalized years apart are colonized by the same room-sourced microbial strains.</title>
        <authorList>
            <person name="Brooks B."/>
            <person name="Olm M.R."/>
            <person name="Firek B.A."/>
            <person name="Baker R."/>
            <person name="Thomas B.C."/>
            <person name="Morowitz M.J."/>
            <person name="Banfield J.F."/>
        </authorList>
    </citation>
    <scope>NUCLEOTIDE SEQUENCE [LARGE SCALE GENOMIC DNA]</scope>
    <source>
        <strain evidence="2">S2_003_000_R2_14</strain>
    </source>
</reference>
<organism evidence="2 3">
    <name type="scientific">Archangium gephyra</name>
    <dbReference type="NCBI Taxonomy" id="48"/>
    <lineage>
        <taxon>Bacteria</taxon>
        <taxon>Pseudomonadati</taxon>
        <taxon>Myxococcota</taxon>
        <taxon>Myxococcia</taxon>
        <taxon>Myxococcales</taxon>
        <taxon>Cystobacterineae</taxon>
        <taxon>Archangiaceae</taxon>
        <taxon>Archangium</taxon>
    </lineage>
</organism>
<dbReference type="PROSITE" id="PS51257">
    <property type="entry name" value="PROKAR_LIPOPROTEIN"/>
    <property type="match status" value="1"/>
</dbReference>
<dbReference type="EMBL" id="QFQP01000016">
    <property type="protein sequence ID" value="PZR10803.1"/>
    <property type="molecule type" value="Genomic_DNA"/>
</dbReference>
<accession>A0A2W5TCC5</accession>
<dbReference type="Proteomes" id="UP000249061">
    <property type="component" value="Unassembled WGS sequence"/>
</dbReference>
<proteinExistence type="predicted"/>
<evidence type="ECO:0000259" key="1">
    <source>
        <dbReference type="SMART" id="SM00198"/>
    </source>
</evidence>
<dbReference type="GO" id="GO:0005576">
    <property type="term" value="C:extracellular region"/>
    <property type="evidence" value="ECO:0007669"/>
    <property type="project" value="InterPro"/>
</dbReference>
<dbReference type="Pfam" id="PF00188">
    <property type="entry name" value="CAP"/>
    <property type="match status" value="1"/>
</dbReference>
<evidence type="ECO:0000313" key="3">
    <source>
        <dbReference type="Proteomes" id="UP000249061"/>
    </source>
</evidence>
<comment type="caution">
    <text evidence="2">The sequence shown here is derived from an EMBL/GenBank/DDBJ whole genome shotgun (WGS) entry which is preliminary data.</text>
</comment>
<dbReference type="PANTHER" id="PTHR10334">
    <property type="entry name" value="CYSTEINE-RICH SECRETORY PROTEIN-RELATED"/>
    <property type="match status" value="1"/>
</dbReference>
<dbReference type="PROSITE" id="PS01009">
    <property type="entry name" value="CRISP_1"/>
    <property type="match status" value="1"/>
</dbReference>
<dbReference type="InterPro" id="IPR014044">
    <property type="entry name" value="CAP_dom"/>
</dbReference>
<dbReference type="PRINTS" id="PR00837">
    <property type="entry name" value="V5TPXLIKE"/>
</dbReference>
<evidence type="ECO:0000313" key="2">
    <source>
        <dbReference type="EMBL" id="PZR10803.1"/>
    </source>
</evidence>
<dbReference type="InterPro" id="IPR018244">
    <property type="entry name" value="Allrgn_V5/Tpx1_CS"/>
</dbReference>